<comment type="subunit">
    <text evidence="16">Monomer.</text>
</comment>
<dbReference type="Proteomes" id="UP000288929">
    <property type="component" value="Chromosome"/>
</dbReference>
<feature type="binding site" evidence="16">
    <location>
        <position position="104"/>
    </location>
    <ligand>
        <name>Mg(2+)</name>
        <dbReference type="ChEBI" id="CHEBI:18420"/>
    </ligand>
</feature>
<evidence type="ECO:0000256" key="9">
    <source>
        <dbReference type="ARBA" id="ARBA00022763"/>
    </source>
</evidence>
<keyword evidence="5 16" id="KW-0808">Transferase</keyword>
<evidence type="ECO:0000256" key="14">
    <source>
        <dbReference type="ARBA" id="ARBA00025589"/>
    </source>
</evidence>
<dbReference type="InterPro" id="IPR053848">
    <property type="entry name" value="IMS_HHH_1"/>
</dbReference>
<organism evidence="17 18">
    <name type="scientific">Corynebacterium pelargi</name>
    <dbReference type="NCBI Taxonomy" id="1471400"/>
    <lineage>
        <taxon>Bacteria</taxon>
        <taxon>Bacillati</taxon>
        <taxon>Actinomycetota</taxon>
        <taxon>Actinomycetes</taxon>
        <taxon>Mycobacteriales</taxon>
        <taxon>Corynebacteriaceae</taxon>
        <taxon>Corynebacterium</taxon>
    </lineage>
</organism>
<protein>
    <recommendedName>
        <fullName evidence="16">DNA polymerase IV</fullName>
        <shortName evidence="16">Pol IV</shortName>
        <ecNumber evidence="16">2.7.7.7</ecNumber>
    </recommendedName>
</protein>
<keyword evidence="12 16" id="KW-0238">DNA-binding</keyword>
<dbReference type="InterPro" id="IPR050116">
    <property type="entry name" value="DNA_polymerase-Y"/>
</dbReference>
<keyword evidence="10 16" id="KW-0460">Magnesium</keyword>
<evidence type="ECO:0000256" key="15">
    <source>
        <dbReference type="ARBA" id="ARBA00049244"/>
    </source>
</evidence>
<accession>A0A410W7X6</accession>
<keyword evidence="3 16" id="KW-0515">Mutator protein</keyword>
<keyword evidence="11 16" id="KW-0239">DNA-directed DNA polymerase</keyword>
<dbReference type="Gene3D" id="3.40.1170.60">
    <property type="match status" value="1"/>
</dbReference>
<evidence type="ECO:0000256" key="8">
    <source>
        <dbReference type="ARBA" id="ARBA00022723"/>
    </source>
</evidence>
<evidence type="ECO:0000256" key="16">
    <source>
        <dbReference type="HAMAP-Rule" id="MF_01113"/>
    </source>
</evidence>
<evidence type="ECO:0000256" key="13">
    <source>
        <dbReference type="ARBA" id="ARBA00023204"/>
    </source>
</evidence>
<dbReference type="InterPro" id="IPR036775">
    <property type="entry name" value="DNA_pol_Y-fam_lit_finger_sf"/>
</dbReference>
<evidence type="ECO:0000256" key="12">
    <source>
        <dbReference type="ARBA" id="ARBA00023125"/>
    </source>
</evidence>
<dbReference type="EC" id="2.7.7.7" evidence="16"/>
<dbReference type="EMBL" id="CP035299">
    <property type="protein sequence ID" value="QAU52049.1"/>
    <property type="molecule type" value="Genomic_DNA"/>
</dbReference>
<dbReference type="Pfam" id="PF21999">
    <property type="entry name" value="IMS_HHH_1"/>
    <property type="match status" value="1"/>
</dbReference>
<dbReference type="FunFam" id="1.10.150.20:FF:000068">
    <property type="entry name" value="DNA polymerase IV"/>
    <property type="match status" value="1"/>
</dbReference>
<keyword evidence="8 16" id="KW-0479">Metal-binding</keyword>
<dbReference type="InterPro" id="IPR001126">
    <property type="entry name" value="UmuC"/>
</dbReference>
<gene>
    <name evidence="16 17" type="primary">dinB</name>
    <name evidence="17" type="ORF">CPELA_03850</name>
</gene>
<keyword evidence="4 16" id="KW-0963">Cytoplasm</keyword>
<keyword evidence="9 16" id="KW-0227">DNA damage</keyword>
<dbReference type="GO" id="GO:0005829">
    <property type="term" value="C:cytosol"/>
    <property type="evidence" value="ECO:0007669"/>
    <property type="project" value="TreeGrafter"/>
</dbReference>
<proteinExistence type="inferred from homology"/>
<dbReference type="RefSeq" id="WP_128889541.1">
    <property type="nucleotide sequence ID" value="NZ_BMCX01000001.1"/>
</dbReference>
<evidence type="ECO:0000256" key="4">
    <source>
        <dbReference type="ARBA" id="ARBA00022490"/>
    </source>
</evidence>
<dbReference type="GO" id="GO:0006261">
    <property type="term" value="P:DNA-templated DNA replication"/>
    <property type="evidence" value="ECO:0007669"/>
    <property type="project" value="UniProtKB-UniRule"/>
</dbReference>
<evidence type="ECO:0000256" key="1">
    <source>
        <dbReference type="ARBA" id="ARBA00004496"/>
    </source>
</evidence>
<keyword evidence="13 16" id="KW-0234">DNA repair</keyword>
<dbReference type="PANTHER" id="PTHR11076">
    <property type="entry name" value="DNA REPAIR POLYMERASE UMUC / TRANSFERASE FAMILY MEMBER"/>
    <property type="match status" value="1"/>
</dbReference>
<keyword evidence="6 16" id="KW-0548">Nucleotidyltransferase</keyword>
<dbReference type="InterPro" id="IPR043128">
    <property type="entry name" value="Rev_trsase/Diguanyl_cyclase"/>
</dbReference>
<dbReference type="GO" id="GO:0003684">
    <property type="term" value="F:damaged DNA binding"/>
    <property type="evidence" value="ECO:0007669"/>
    <property type="project" value="InterPro"/>
</dbReference>
<dbReference type="InterPro" id="IPR043502">
    <property type="entry name" value="DNA/RNA_pol_sf"/>
</dbReference>
<dbReference type="Pfam" id="PF11799">
    <property type="entry name" value="IMS_C"/>
    <property type="match status" value="1"/>
</dbReference>
<dbReference type="InterPro" id="IPR017961">
    <property type="entry name" value="DNA_pol_Y-fam_little_finger"/>
</dbReference>
<dbReference type="GO" id="GO:0003887">
    <property type="term" value="F:DNA-directed DNA polymerase activity"/>
    <property type="evidence" value="ECO:0007669"/>
    <property type="project" value="UniProtKB-UniRule"/>
</dbReference>
<comment type="subcellular location">
    <subcellularLocation>
        <location evidence="1 16">Cytoplasm</location>
    </subcellularLocation>
</comment>
<feature type="active site" evidence="16">
    <location>
        <position position="105"/>
    </location>
</feature>
<dbReference type="NCBIfam" id="NF002882">
    <property type="entry name" value="PRK03348.1"/>
    <property type="match status" value="1"/>
</dbReference>
<dbReference type="Gene3D" id="3.30.1490.100">
    <property type="entry name" value="DNA polymerase, Y-family, little finger domain"/>
    <property type="match status" value="1"/>
</dbReference>
<dbReference type="GO" id="GO:0006281">
    <property type="term" value="P:DNA repair"/>
    <property type="evidence" value="ECO:0007669"/>
    <property type="project" value="UniProtKB-UniRule"/>
</dbReference>
<sequence length="446" mass="48618">MRRWVLHIDMDAFYASCEQLTRPTLRGRPVLVGGVSGRGVVAGCSYEARVLGAHSAMPMYQARNLVGYRGVTVAPRAALYKHLSRQAFEVFGEFGGIVEQVSIDEAFLEPEEIQDLAPEQVRRWVETMRAAVRERTGLNASVGCGPGKQIAKIGSGLAKPNGVALIAQESLETVIHPLPVGKLWGVGPVTRQKLGQLGIETIGDLAAMSEREVDISLGATVGRALWMMARGHDDRPVAVRKIAKQISAEHTYPKDLNSVAEVDAALERAANDAHRRLLHDGRGARTITVKLKMADFHIESRSATLDYATDNLETLKAMAKKLVRYPDDVGPIRLVGVGFSGLDQARQDVLFPELDQIVSTDRDVDYEAGVRDHQAPVAVTLEQPEQGWKATQDVFHPDYGHGWIQGIGLGKVTVRFETRSTGVGRVRTFDASDPALQPGDPLDSLA</sequence>
<feature type="binding site" evidence="16">
    <location>
        <position position="9"/>
    </location>
    <ligand>
        <name>Mg(2+)</name>
        <dbReference type="ChEBI" id="CHEBI:18420"/>
    </ligand>
</feature>
<dbReference type="Gene3D" id="1.10.150.20">
    <property type="entry name" value="5' to 3' exonuclease, C-terminal subdomain"/>
    <property type="match status" value="1"/>
</dbReference>
<evidence type="ECO:0000256" key="6">
    <source>
        <dbReference type="ARBA" id="ARBA00022695"/>
    </source>
</evidence>
<comment type="similarity">
    <text evidence="2 16">Belongs to the DNA polymerase type-Y family.</text>
</comment>
<evidence type="ECO:0000256" key="2">
    <source>
        <dbReference type="ARBA" id="ARBA00010945"/>
    </source>
</evidence>
<comment type="function">
    <text evidence="14 16">Poorly processive, error-prone DNA polymerase involved in untargeted mutagenesis. Copies undamaged DNA at stalled replication forks, which arise in vivo from mismatched or misaligned primer ends. These misaligned primers can be extended by PolIV. Exhibits no 3'-5' exonuclease (proofreading) activity. May be involved in translesional synthesis, in conjunction with the beta clamp from PolIII.</text>
</comment>
<feature type="site" description="Substrate discrimination" evidence="16">
    <location>
        <position position="14"/>
    </location>
</feature>
<dbReference type="InterPro" id="IPR022880">
    <property type="entry name" value="DNApol_IV"/>
</dbReference>
<name>A0A410W7X6_9CORY</name>
<evidence type="ECO:0000256" key="7">
    <source>
        <dbReference type="ARBA" id="ARBA00022705"/>
    </source>
</evidence>
<dbReference type="GO" id="GO:0009432">
    <property type="term" value="P:SOS response"/>
    <property type="evidence" value="ECO:0007669"/>
    <property type="project" value="TreeGrafter"/>
</dbReference>
<dbReference type="GO" id="GO:0000287">
    <property type="term" value="F:magnesium ion binding"/>
    <property type="evidence" value="ECO:0007669"/>
    <property type="project" value="UniProtKB-UniRule"/>
</dbReference>
<dbReference type="HAMAP" id="MF_01113">
    <property type="entry name" value="DNApol_IV"/>
    <property type="match status" value="1"/>
</dbReference>
<reference evidence="17 18" key="1">
    <citation type="submission" date="2019-01" db="EMBL/GenBank/DDBJ databases">
        <authorList>
            <person name="Ruckert C."/>
            <person name="Busche T."/>
            <person name="Kalinowski J."/>
        </authorList>
    </citation>
    <scope>NUCLEOTIDE SEQUENCE [LARGE SCALE GENOMIC DNA]</scope>
    <source>
        <strain evidence="17 18">136/3</strain>
    </source>
</reference>
<comment type="catalytic activity">
    <reaction evidence="15 16">
        <text>DNA(n) + a 2'-deoxyribonucleoside 5'-triphosphate = DNA(n+1) + diphosphate</text>
        <dbReference type="Rhea" id="RHEA:22508"/>
        <dbReference type="Rhea" id="RHEA-COMP:17339"/>
        <dbReference type="Rhea" id="RHEA-COMP:17340"/>
        <dbReference type="ChEBI" id="CHEBI:33019"/>
        <dbReference type="ChEBI" id="CHEBI:61560"/>
        <dbReference type="ChEBI" id="CHEBI:173112"/>
        <dbReference type="EC" id="2.7.7.7"/>
    </reaction>
</comment>
<dbReference type="AlphaFoldDB" id="A0A410W7X6"/>
<evidence type="ECO:0000256" key="3">
    <source>
        <dbReference type="ARBA" id="ARBA00022457"/>
    </source>
</evidence>
<dbReference type="SUPFAM" id="SSF56672">
    <property type="entry name" value="DNA/RNA polymerases"/>
    <property type="match status" value="1"/>
</dbReference>
<evidence type="ECO:0000256" key="5">
    <source>
        <dbReference type="ARBA" id="ARBA00022679"/>
    </source>
</evidence>
<dbReference type="Gene3D" id="3.30.70.270">
    <property type="match status" value="1"/>
</dbReference>
<dbReference type="PROSITE" id="PS50173">
    <property type="entry name" value="UMUC"/>
    <property type="match status" value="1"/>
</dbReference>
<evidence type="ECO:0000256" key="10">
    <source>
        <dbReference type="ARBA" id="ARBA00022842"/>
    </source>
</evidence>
<dbReference type="SUPFAM" id="SSF100879">
    <property type="entry name" value="Lesion bypass DNA polymerase (Y-family), little finger domain"/>
    <property type="match status" value="1"/>
</dbReference>
<comment type="cofactor">
    <cofactor evidence="16">
        <name>Mg(2+)</name>
        <dbReference type="ChEBI" id="CHEBI:18420"/>
    </cofactor>
    <text evidence="16">Binds 2 magnesium ions per subunit.</text>
</comment>
<dbReference type="NCBIfam" id="NF002677">
    <property type="entry name" value="PRK02406.1"/>
    <property type="match status" value="1"/>
</dbReference>
<keyword evidence="7 16" id="KW-0235">DNA replication</keyword>
<dbReference type="Pfam" id="PF00817">
    <property type="entry name" value="IMS"/>
    <property type="match status" value="1"/>
</dbReference>
<keyword evidence="18" id="KW-1185">Reference proteome</keyword>
<dbReference type="KEGG" id="cpeg:CPELA_03850"/>
<evidence type="ECO:0000256" key="11">
    <source>
        <dbReference type="ARBA" id="ARBA00022932"/>
    </source>
</evidence>
<evidence type="ECO:0000313" key="17">
    <source>
        <dbReference type="EMBL" id="QAU52049.1"/>
    </source>
</evidence>
<dbReference type="PANTHER" id="PTHR11076:SF33">
    <property type="entry name" value="DNA POLYMERASE KAPPA"/>
    <property type="match status" value="1"/>
</dbReference>
<dbReference type="GO" id="GO:0042276">
    <property type="term" value="P:error-prone translesion synthesis"/>
    <property type="evidence" value="ECO:0007669"/>
    <property type="project" value="TreeGrafter"/>
</dbReference>
<evidence type="ECO:0000313" key="18">
    <source>
        <dbReference type="Proteomes" id="UP000288929"/>
    </source>
</evidence>
<dbReference type="CDD" id="cd03586">
    <property type="entry name" value="PolY_Pol_IV_kappa"/>
    <property type="match status" value="1"/>
</dbReference>
<dbReference type="OrthoDB" id="9808813at2"/>